<accession>A0A0N4VHY4</accession>
<name>A0A0N4VHY4_ENTVE</name>
<dbReference type="GO" id="GO:0050038">
    <property type="term" value="F:L-xylulose reductase (NADPH) activity"/>
    <property type="evidence" value="ECO:0007669"/>
    <property type="project" value="TreeGrafter"/>
</dbReference>
<reference evidence="3 4" key="2">
    <citation type="submission" date="2018-10" db="EMBL/GenBank/DDBJ databases">
        <authorList>
            <consortium name="Pathogen Informatics"/>
        </authorList>
    </citation>
    <scope>NUCLEOTIDE SEQUENCE [LARGE SCALE GENOMIC DNA]</scope>
</reference>
<dbReference type="STRING" id="51028.A0A0N4VHY4"/>
<dbReference type="WBParaSite" id="EVEC_0001043501-mRNA-1">
    <property type="protein sequence ID" value="EVEC_0001043501-mRNA-1"/>
    <property type="gene ID" value="EVEC_0001043501"/>
</dbReference>
<dbReference type="InterPro" id="IPR002347">
    <property type="entry name" value="SDR_fam"/>
</dbReference>
<evidence type="ECO:0000313" key="3">
    <source>
        <dbReference type="EMBL" id="VDD95029.1"/>
    </source>
</evidence>
<dbReference type="GO" id="GO:0004090">
    <property type="term" value="F:carbonyl reductase (NADPH) activity"/>
    <property type="evidence" value="ECO:0007669"/>
    <property type="project" value="TreeGrafter"/>
</dbReference>
<evidence type="ECO:0000256" key="2">
    <source>
        <dbReference type="ARBA" id="ARBA00022857"/>
    </source>
</evidence>
<dbReference type="EMBL" id="UXUI01010293">
    <property type="protein sequence ID" value="VDD95029.1"/>
    <property type="molecule type" value="Genomic_DNA"/>
</dbReference>
<keyword evidence="4" id="KW-1185">Reference proteome</keyword>
<dbReference type="InterPro" id="IPR051737">
    <property type="entry name" value="L-xylulose/Carbonyl_redctase"/>
</dbReference>
<evidence type="ECO:0000256" key="1">
    <source>
        <dbReference type="ARBA" id="ARBA00006484"/>
    </source>
</evidence>
<dbReference type="Proteomes" id="UP000274131">
    <property type="component" value="Unassembled WGS sequence"/>
</dbReference>
<keyword evidence="2" id="KW-0521">NADP</keyword>
<gene>
    <name evidence="3" type="ORF">EVEC_LOCUS9780</name>
</gene>
<dbReference type="Gene3D" id="3.40.50.720">
    <property type="entry name" value="NAD(P)-binding Rossmann-like Domain"/>
    <property type="match status" value="1"/>
</dbReference>
<protein>
    <submittedName>
        <fullName evidence="5">Oxidoreductase</fullName>
    </submittedName>
</protein>
<dbReference type="PANTHER" id="PTHR44252:SF3">
    <property type="entry name" value="D-ERYTHRULOSE REDUCTASE-RELATED"/>
    <property type="match status" value="1"/>
</dbReference>
<dbReference type="AlphaFoldDB" id="A0A0N4VHY4"/>
<dbReference type="GO" id="GO:0005997">
    <property type="term" value="P:xylulose metabolic process"/>
    <property type="evidence" value="ECO:0007669"/>
    <property type="project" value="TreeGrafter"/>
</dbReference>
<dbReference type="PRINTS" id="PR00081">
    <property type="entry name" value="GDHRDH"/>
</dbReference>
<sequence>MNVLDRRKVFWKYKKHKGKQEKKLSSEYKMVPSVLKLHNLSGVGILNEQKLVLNHIRKKLSFRGVGSVSTEMHFILAGAIGLQHSVIAVMATFQGKRVLVTGGNRGIGKGVVIALAKLDAKVVALGRNKTDLDELAKKFPNVSPVICDVTDDRRKIEAALEPYQPFDCLVNNAGVAILETFLEFTDDALNKYAFLTLL</sequence>
<dbReference type="InterPro" id="IPR036291">
    <property type="entry name" value="NAD(P)-bd_dom_sf"/>
</dbReference>
<dbReference type="PANTHER" id="PTHR44252">
    <property type="entry name" value="D-ERYTHRULOSE REDUCTASE"/>
    <property type="match status" value="1"/>
</dbReference>
<evidence type="ECO:0000313" key="5">
    <source>
        <dbReference type="WBParaSite" id="EVEC_0001043501-mRNA-1"/>
    </source>
</evidence>
<reference evidence="5" key="1">
    <citation type="submission" date="2017-02" db="UniProtKB">
        <authorList>
            <consortium name="WormBaseParasite"/>
        </authorList>
    </citation>
    <scope>IDENTIFICATION</scope>
</reference>
<comment type="similarity">
    <text evidence="1">Belongs to the short-chain dehydrogenases/reductases (SDR) family.</text>
</comment>
<proteinExistence type="inferred from homology"/>
<evidence type="ECO:0000313" key="4">
    <source>
        <dbReference type="Proteomes" id="UP000274131"/>
    </source>
</evidence>
<dbReference type="GO" id="GO:0006006">
    <property type="term" value="P:glucose metabolic process"/>
    <property type="evidence" value="ECO:0007669"/>
    <property type="project" value="TreeGrafter"/>
</dbReference>
<dbReference type="Pfam" id="PF00106">
    <property type="entry name" value="adh_short"/>
    <property type="match status" value="1"/>
</dbReference>
<organism evidence="5">
    <name type="scientific">Enterobius vermicularis</name>
    <name type="common">Human pinworm</name>
    <dbReference type="NCBI Taxonomy" id="51028"/>
    <lineage>
        <taxon>Eukaryota</taxon>
        <taxon>Metazoa</taxon>
        <taxon>Ecdysozoa</taxon>
        <taxon>Nematoda</taxon>
        <taxon>Chromadorea</taxon>
        <taxon>Rhabditida</taxon>
        <taxon>Spirurina</taxon>
        <taxon>Oxyuridomorpha</taxon>
        <taxon>Oxyuroidea</taxon>
        <taxon>Oxyuridae</taxon>
        <taxon>Enterobius</taxon>
    </lineage>
</organism>
<dbReference type="SUPFAM" id="SSF51735">
    <property type="entry name" value="NAD(P)-binding Rossmann-fold domains"/>
    <property type="match status" value="1"/>
</dbReference>
<dbReference type="OrthoDB" id="1393670at2759"/>